<accession>A0ABT2Z0X1</accession>
<dbReference type="RefSeq" id="WP_263721307.1">
    <property type="nucleotide sequence ID" value="NZ_JAOWLA010000006.1"/>
</dbReference>
<reference evidence="1 2" key="1">
    <citation type="submission" date="2022-10" db="EMBL/GenBank/DDBJ databases">
        <title>Defluviimonas sp. nov., isolated from ocean surface water.</title>
        <authorList>
            <person name="He W."/>
            <person name="Wang L."/>
            <person name="Zhang D.-F."/>
        </authorList>
    </citation>
    <scope>NUCLEOTIDE SEQUENCE [LARGE SCALE GENOMIC DNA]</scope>
    <source>
        <strain evidence="1 2">WL0075</strain>
    </source>
</reference>
<dbReference type="EMBL" id="JAOWLA010000006">
    <property type="protein sequence ID" value="MCV2864795.1"/>
    <property type="molecule type" value="Genomic_DNA"/>
</dbReference>
<organism evidence="1 2">
    <name type="scientific">Albidovulum sediminicola</name>
    <dbReference type="NCBI Taxonomy" id="2984331"/>
    <lineage>
        <taxon>Bacteria</taxon>
        <taxon>Pseudomonadati</taxon>
        <taxon>Pseudomonadota</taxon>
        <taxon>Alphaproteobacteria</taxon>
        <taxon>Rhodobacterales</taxon>
        <taxon>Paracoccaceae</taxon>
        <taxon>Albidovulum</taxon>
    </lineage>
</organism>
<sequence length="100" mass="10468">MVIMSAEKAAKFLSLAAALSVLGMTDARASLPDRAWDDQGLELLCQRSALSSAEIDALRKSDQFVDIIEFTLQFCPNVAAVLTEGATGAVTSAPPPKAGD</sequence>
<evidence type="ECO:0000313" key="2">
    <source>
        <dbReference type="Proteomes" id="UP001652503"/>
    </source>
</evidence>
<evidence type="ECO:0008006" key="3">
    <source>
        <dbReference type="Google" id="ProtNLM"/>
    </source>
</evidence>
<evidence type="ECO:0000313" key="1">
    <source>
        <dbReference type="EMBL" id="MCV2864795.1"/>
    </source>
</evidence>
<gene>
    <name evidence="1" type="ORF">OE647_08615</name>
</gene>
<comment type="caution">
    <text evidence="1">The sequence shown here is derived from an EMBL/GenBank/DDBJ whole genome shotgun (WGS) entry which is preliminary data.</text>
</comment>
<keyword evidence="2" id="KW-1185">Reference proteome</keyword>
<protein>
    <recommendedName>
        <fullName evidence="3">DUF732 domain-containing protein</fullName>
    </recommendedName>
</protein>
<dbReference type="Proteomes" id="UP001652503">
    <property type="component" value="Unassembled WGS sequence"/>
</dbReference>
<proteinExistence type="predicted"/>
<name>A0ABT2Z0X1_9RHOB</name>